<accession>A0A4R4ZPA2</accession>
<organism evidence="2 3">
    <name type="scientific">Actinomadura rubrisoli</name>
    <dbReference type="NCBI Taxonomy" id="2530368"/>
    <lineage>
        <taxon>Bacteria</taxon>
        <taxon>Bacillati</taxon>
        <taxon>Actinomycetota</taxon>
        <taxon>Actinomycetes</taxon>
        <taxon>Streptosporangiales</taxon>
        <taxon>Thermomonosporaceae</taxon>
        <taxon>Actinomadura</taxon>
    </lineage>
</organism>
<proteinExistence type="predicted"/>
<reference evidence="2 3" key="1">
    <citation type="submission" date="2019-03" db="EMBL/GenBank/DDBJ databases">
        <title>Draft genome sequences of novel Actinobacteria.</title>
        <authorList>
            <person name="Sahin N."/>
            <person name="Ay H."/>
            <person name="Saygin H."/>
        </authorList>
    </citation>
    <scope>NUCLEOTIDE SEQUENCE [LARGE SCALE GENOMIC DNA]</scope>
    <source>
        <strain evidence="2 3">H3C3</strain>
    </source>
</reference>
<dbReference type="Proteomes" id="UP000294513">
    <property type="component" value="Unassembled WGS sequence"/>
</dbReference>
<dbReference type="InterPro" id="IPR043917">
    <property type="entry name" value="DUF5753"/>
</dbReference>
<dbReference type="EMBL" id="SMKU01000608">
    <property type="protein sequence ID" value="TDD60505.1"/>
    <property type="molecule type" value="Genomic_DNA"/>
</dbReference>
<evidence type="ECO:0000313" key="3">
    <source>
        <dbReference type="Proteomes" id="UP000294513"/>
    </source>
</evidence>
<protein>
    <submittedName>
        <fullName evidence="2">XRE family transcriptional regulator</fullName>
    </submittedName>
</protein>
<dbReference type="Pfam" id="PF19054">
    <property type="entry name" value="DUF5753"/>
    <property type="match status" value="1"/>
</dbReference>
<dbReference type="AlphaFoldDB" id="A0A4R4ZPA2"/>
<name>A0A4R4ZPA2_9ACTN</name>
<evidence type="ECO:0000313" key="2">
    <source>
        <dbReference type="EMBL" id="TDD60505.1"/>
    </source>
</evidence>
<feature type="domain" description="DUF5753" evidence="1">
    <location>
        <begin position="29"/>
        <end position="210"/>
    </location>
</feature>
<keyword evidence="3" id="KW-1185">Reference proteome</keyword>
<evidence type="ECO:0000259" key="1">
    <source>
        <dbReference type="Pfam" id="PF19054"/>
    </source>
</evidence>
<dbReference type="OrthoDB" id="5177725at2"/>
<comment type="caution">
    <text evidence="2">The sequence shown here is derived from an EMBL/GenBank/DDBJ whole genome shotgun (WGS) entry which is preliminary data.</text>
</comment>
<gene>
    <name evidence="2" type="ORF">E1298_46015</name>
</gene>
<dbReference type="RefSeq" id="WP_131903666.1">
    <property type="nucleotide sequence ID" value="NZ_SMKU01000608.1"/>
</dbReference>
<sequence length="220" mass="24837">MGEILALAHAATQPGWWLDFRHDIVQGLGDYIAYEDGAQHIRIYQNFVLPGLLQTRAYAHHVIHSISAISPDSPRVTERRVEARMRRQDVLSRRPPLELSAMIDESALMRGIGGADVMKEQLERLVELMRLPNVTIGLIPLETAGEPIMVESFTLMSFSAAYDAELPDVLFLESISATEFRDDSTTHLYRLAWESLATAALTPDESLDRVLRIARDRWGR</sequence>